<evidence type="ECO:0008006" key="3">
    <source>
        <dbReference type="Google" id="ProtNLM"/>
    </source>
</evidence>
<evidence type="ECO:0000313" key="2">
    <source>
        <dbReference type="EMBL" id="GAG98263.1"/>
    </source>
</evidence>
<sequence>MKTLILSEEAVKKVLSLEEVTDAVESAFKMKGLGHAQMPPKQYLFMKKYNGDLRTMPAYLEETDVVAIKVVNSHPENRKYGLPTVMATIILIDPKTGAPKAIMGGTWITALRTGAAGAIAAKYLANPNPKIVGFVGAGTQARTQLMGLQIVFKTIEEVRVWDRAEKAALKYAEEMRMKYNQSNIYPVKNIKNVVQGADIIVTVT</sequence>
<proteinExistence type="inferred from homology"/>
<dbReference type="InterPro" id="IPR036291">
    <property type="entry name" value="NAD(P)-bd_dom_sf"/>
</dbReference>
<dbReference type="EMBL" id="BART01029192">
    <property type="protein sequence ID" value="GAG98263.1"/>
    <property type="molecule type" value="Genomic_DNA"/>
</dbReference>
<dbReference type="PANTHER" id="PTHR13812">
    <property type="entry name" value="KETIMINE REDUCTASE MU-CRYSTALLIN"/>
    <property type="match status" value="1"/>
</dbReference>
<dbReference type="InterPro" id="IPR023401">
    <property type="entry name" value="ODC_N"/>
</dbReference>
<comment type="caution">
    <text evidence="2">The sequence shown here is derived from an EMBL/GenBank/DDBJ whole genome shotgun (WGS) entry which is preliminary data.</text>
</comment>
<protein>
    <recommendedName>
        <fullName evidence="3">Ornithine cyclodeaminase family protein</fullName>
    </recommendedName>
</protein>
<gene>
    <name evidence="2" type="ORF">S01H4_51296</name>
</gene>
<comment type="similarity">
    <text evidence="1">Belongs to the ornithine cyclodeaminase/mu-crystallin family.</text>
</comment>
<dbReference type="GO" id="GO:0005737">
    <property type="term" value="C:cytoplasm"/>
    <property type="evidence" value="ECO:0007669"/>
    <property type="project" value="TreeGrafter"/>
</dbReference>
<reference evidence="2" key="1">
    <citation type="journal article" date="2014" name="Front. Microbiol.">
        <title>High frequency of phylogenetically diverse reductive dehalogenase-homologous genes in deep subseafloor sedimentary metagenomes.</title>
        <authorList>
            <person name="Kawai M."/>
            <person name="Futagami T."/>
            <person name="Toyoda A."/>
            <person name="Takaki Y."/>
            <person name="Nishi S."/>
            <person name="Hori S."/>
            <person name="Arai W."/>
            <person name="Tsubouchi T."/>
            <person name="Morono Y."/>
            <person name="Uchiyama I."/>
            <person name="Ito T."/>
            <person name="Fujiyama A."/>
            <person name="Inagaki F."/>
            <person name="Takami H."/>
        </authorList>
    </citation>
    <scope>NUCLEOTIDE SEQUENCE</scope>
    <source>
        <strain evidence="2">Expedition CK06-06</strain>
    </source>
</reference>
<dbReference type="FunFam" id="3.30.1780.10:FF:000002">
    <property type="entry name" value="Ornithine cyclodeaminase"/>
    <property type="match status" value="1"/>
</dbReference>
<name>X1CQ45_9ZZZZ</name>
<dbReference type="SUPFAM" id="SSF51735">
    <property type="entry name" value="NAD(P)-binding Rossmann-fold domains"/>
    <property type="match status" value="1"/>
</dbReference>
<dbReference type="AlphaFoldDB" id="X1CQ45"/>
<evidence type="ECO:0000256" key="1">
    <source>
        <dbReference type="ARBA" id="ARBA00008903"/>
    </source>
</evidence>
<dbReference type="PANTHER" id="PTHR13812:SF19">
    <property type="entry name" value="KETIMINE REDUCTASE MU-CRYSTALLIN"/>
    <property type="match status" value="1"/>
</dbReference>
<accession>X1CQ45</accession>
<dbReference type="Pfam" id="PF02423">
    <property type="entry name" value="OCD_Mu_crystall"/>
    <property type="match status" value="1"/>
</dbReference>
<dbReference type="InterPro" id="IPR003462">
    <property type="entry name" value="ODC_Mu_crystall"/>
</dbReference>
<organism evidence="2">
    <name type="scientific">marine sediment metagenome</name>
    <dbReference type="NCBI Taxonomy" id="412755"/>
    <lineage>
        <taxon>unclassified sequences</taxon>
        <taxon>metagenomes</taxon>
        <taxon>ecological metagenomes</taxon>
    </lineage>
</organism>
<dbReference type="Gene3D" id="3.30.1780.10">
    <property type="entry name" value="ornithine cyclodeaminase, domain 1"/>
    <property type="match status" value="1"/>
</dbReference>
<feature type="non-terminal residue" evidence="2">
    <location>
        <position position="204"/>
    </location>
</feature>